<dbReference type="Pfam" id="PF17064">
    <property type="entry name" value="QVR"/>
    <property type="match status" value="1"/>
</dbReference>
<evidence type="ECO:0000256" key="1">
    <source>
        <dbReference type="ARBA" id="ARBA00004589"/>
    </source>
</evidence>
<keyword evidence="2" id="KW-0336">GPI-anchor</keyword>
<protein>
    <recommendedName>
        <fullName evidence="11">Protein sleepless</fullName>
    </recommendedName>
</protein>
<keyword evidence="8" id="KW-0449">Lipoprotein</keyword>
<dbReference type="AlphaFoldDB" id="A0A835GL44"/>
<proteinExistence type="predicted"/>
<sequence>MTSPVGKRLVHTRYHAVTTSSRSCLKCYQCNSEQDPACGDPFKGSKHVVDCMSQDSVNYNTLYLRSILPAEVFSSVVGAPRYCHKIVMQTGAVVRTCLDANPADINHTCRSMESSKMNTADPSKKIKYCSVCDKDTCNAATSMSFSLPLATLALVATYLFCKQ</sequence>
<reference evidence="9" key="1">
    <citation type="submission" date="2020-08" db="EMBL/GenBank/DDBJ databases">
        <title>Spodoptera exigua strain:BAW_Kor-Di-RS1 Genome sequencing and assembly.</title>
        <authorList>
            <person name="Kim J."/>
            <person name="Nam H.Y."/>
            <person name="Kwon M."/>
            <person name="Choi J.H."/>
            <person name="Cho S.R."/>
            <person name="Kim G.-H."/>
        </authorList>
    </citation>
    <scope>NUCLEOTIDE SEQUENCE</scope>
    <source>
        <strain evidence="9">BAW_Kor-Di-RS1</strain>
        <tissue evidence="9">Whole-body</tissue>
    </source>
</reference>
<organism evidence="9 10">
    <name type="scientific">Spodoptera exigua</name>
    <name type="common">Beet armyworm</name>
    <name type="synonym">Noctua fulgens</name>
    <dbReference type="NCBI Taxonomy" id="7107"/>
    <lineage>
        <taxon>Eukaryota</taxon>
        <taxon>Metazoa</taxon>
        <taxon>Ecdysozoa</taxon>
        <taxon>Arthropoda</taxon>
        <taxon>Hexapoda</taxon>
        <taxon>Insecta</taxon>
        <taxon>Pterygota</taxon>
        <taxon>Neoptera</taxon>
        <taxon>Endopterygota</taxon>
        <taxon>Lepidoptera</taxon>
        <taxon>Glossata</taxon>
        <taxon>Ditrysia</taxon>
        <taxon>Noctuoidea</taxon>
        <taxon>Noctuidae</taxon>
        <taxon>Amphipyrinae</taxon>
        <taxon>Spodoptera</taxon>
    </lineage>
</organism>
<evidence type="ECO:0000256" key="7">
    <source>
        <dbReference type="ARBA" id="ARBA00023180"/>
    </source>
</evidence>
<keyword evidence="6" id="KW-0472">Membrane</keyword>
<evidence type="ECO:0000256" key="3">
    <source>
        <dbReference type="ARBA" id="ARBA00022692"/>
    </source>
</evidence>
<dbReference type="InterPro" id="IPR031424">
    <property type="entry name" value="QVR-like"/>
</dbReference>
<comment type="caution">
    <text evidence="9">The sequence shown here is derived from an EMBL/GenBank/DDBJ whole genome shotgun (WGS) entry which is preliminary data.</text>
</comment>
<evidence type="ECO:0000313" key="9">
    <source>
        <dbReference type="EMBL" id="KAF9418213.1"/>
    </source>
</evidence>
<dbReference type="EMBL" id="JACKWZ010000059">
    <property type="protein sequence ID" value="KAF9418213.1"/>
    <property type="molecule type" value="Genomic_DNA"/>
</dbReference>
<keyword evidence="4" id="KW-0732">Signal</keyword>
<gene>
    <name evidence="9" type="ORF">HW555_004919</name>
</gene>
<dbReference type="PANTHER" id="PTHR33562">
    <property type="entry name" value="ATILLA, ISOFORM B-RELATED-RELATED"/>
    <property type="match status" value="1"/>
</dbReference>
<evidence type="ECO:0000256" key="8">
    <source>
        <dbReference type="ARBA" id="ARBA00023288"/>
    </source>
</evidence>
<name>A0A835GL44_SPOEX</name>
<keyword evidence="3" id="KW-0812">Transmembrane</keyword>
<accession>A0A835GL44</accession>
<dbReference type="InterPro" id="IPR050975">
    <property type="entry name" value="Sleep_regulator"/>
</dbReference>
<dbReference type="GO" id="GO:0098552">
    <property type="term" value="C:side of membrane"/>
    <property type="evidence" value="ECO:0007669"/>
    <property type="project" value="UniProtKB-KW"/>
</dbReference>
<dbReference type="GO" id="GO:0030431">
    <property type="term" value="P:sleep"/>
    <property type="evidence" value="ECO:0007669"/>
    <property type="project" value="InterPro"/>
</dbReference>
<evidence type="ECO:0000256" key="6">
    <source>
        <dbReference type="ARBA" id="ARBA00023136"/>
    </source>
</evidence>
<evidence type="ECO:0000256" key="2">
    <source>
        <dbReference type="ARBA" id="ARBA00022622"/>
    </source>
</evidence>
<keyword evidence="5" id="KW-1133">Transmembrane helix</keyword>
<dbReference type="GO" id="GO:0032222">
    <property type="term" value="P:regulation of synaptic transmission, cholinergic"/>
    <property type="evidence" value="ECO:0007669"/>
    <property type="project" value="InterPro"/>
</dbReference>
<dbReference type="Proteomes" id="UP000648187">
    <property type="component" value="Unassembled WGS sequence"/>
</dbReference>
<evidence type="ECO:0000313" key="10">
    <source>
        <dbReference type="Proteomes" id="UP000648187"/>
    </source>
</evidence>
<keyword evidence="7" id="KW-0325">Glycoprotein</keyword>
<evidence type="ECO:0008006" key="11">
    <source>
        <dbReference type="Google" id="ProtNLM"/>
    </source>
</evidence>
<comment type="subcellular location">
    <subcellularLocation>
        <location evidence="1">Membrane</location>
        <topology evidence="1">Lipid-anchor</topology>
        <topology evidence="1">GPI-anchor</topology>
    </subcellularLocation>
</comment>
<keyword evidence="10" id="KW-1185">Reference proteome</keyword>
<evidence type="ECO:0000256" key="5">
    <source>
        <dbReference type="ARBA" id="ARBA00022989"/>
    </source>
</evidence>
<evidence type="ECO:0000256" key="4">
    <source>
        <dbReference type="ARBA" id="ARBA00022729"/>
    </source>
</evidence>